<dbReference type="EMBL" id="PYGD01000002">
    <property type="protein sequence ID" value="PSK93556.1"/>
    <property type="molecule type" value="Genomic_DNA"/>
</dbReference>
<accession>A0A2P8D8J7</accession>
<reference evidence="1 2" key="1">
    <citation type="submission" date="2018-03" db="EMBL/GenBank/DDBJ databases">
        <title>Genomic Encyclopedia of Type Strains, Phase III (KMG-III): the genomes of soil and plant-associated and newly described type strains.</title>
        <authorList>
            <person name="Whitman W."/>
        </authorList>
    </citation>
    <scope>NUCLEOTIDE SEQUENCE [LARGE SCALE GENOMIC DNA]</scope>
    <source>
        <strain evidence="1 2">CGMCC 1.12700</strain>
    </source>
</reference>
<gene>
    <name evidence="1" type="ORF">B0I18_102526</name>
</gene>
<organism evidence="1 2">
    <name type="scientific">Taibaiella chishuiensis</name>
    <dbReference type="NCBI Taxonomy" id="1434707"/>
    <lineage>
        <taxon>Bacteria</taxon>
        <taxon>Pseudomonadati</taxon>
        <taxon>Bacteroidota</taxon>
        <taxon>Chitinophagia</taxon>
        <taxon>Chitinophagales</taxon>
        <taxon>Chitinophagaceae</taxon>
        <taxon>Taibaiella</taxon>
    </lineage>
</organism>
<keyword evidence="2" id="KW-1185">Reference proteome</keyword>
<sequence length="139" mass="15369">MNYSFSRLVLTLISLVTLTVSPAFKHKLPCAVPVACCALIPAAPDLRHTLCTSLATLHKTLPVTDQGTDWNRAIEDCLLFIDQYPPPPGREVYHMRKQDRLPEQAQCKPADTSGKSFKDLPAGSYTREIIYAGTIPTNN</sequence>
<protein>
    <submittedName>
        <fullName evidence="1">Uncharacterized protein</fullName>
    </submittedName>
</protein>
<dbReference type="Proteomes" id="UP000240572">
    <property type="component" value="Unassembled WGS sequence"/>
</dbReference>
<comment type="caution">
    <text evidence="1">The sequence shown here is derived from an EMBL/GenBank/DDBJ whole genome shotgun (WGS) entry which is preliminary data.</text>
</comment>
<name>A0A2P8D8J7_9BACT</name>
<evidence type="ECO:0000313" key="2">
    <source>
        <dbReference type="Proteomes" id="UP000240572"/>
    </source>
</evidence>
<proteinExistence type="predicted"/>
<evidence type="ECO:0000313" key="1">
    <source>
        <dbReference type="EMBL" id="PSK93556.1"/>
    </source>
</evidence>
<dbReference type="AlphaFoldDB" id="A0A2P8D8J7"/>